<accession>A0ABX7VR94</accession>
<evidence type="ECO:0000313" key="3">
    <source>
        <dbReference type="EMBL" id="QTM97963.1"/>
    </source>
</evidence>
<dbReference type="SMART" id="SM00450">
    <property type="entry name" value="RHOD"/>
    <property type="match status" value="1"/>
</dbReference>
<dbReference type="NCBIfam" id="NF008752">
    <property type="entry name" value="PRK11784.1-4"/>
    <property type="match status" value="1"/>
</dbReference>
<dbReference type="PANTHER" id="PTHR30401">
    <property type="entry name" value="TRNA 2-SELENOURIDINE SYNTHASE"/>
    <property type="match status" value="1"/>
</dbReference>
<dbReference type="InterPro" id="IPR058840">
    <property type="entry name" value="AAA_SelU"/>
</dbReference>
<gene>
    <name evidence="3" type="primary">mnmH</name>
    <name evidence="3" type="ORF">ERJ70_00650</name>
</gene>
<dbReference type="InterPro" id="IPR036873">
    <property type="entry name" value="Rhodanese-like_dom_sf"/>
</dbReference>
<dbReference type="SUPFAM" id="SSF52540">
    <property type="entry name" value="P-loop containing nucleoside triphosphate hydrolases"/>
    <property type="match status" value="1"/>
</dbReference>
<proteinExistence type="predicted"/>
<dbReference type="InterPro" id="IPR001763">
    <property type="entry name" value="Rhodanese-like_dom"/>
</dbReference>
<dbReference type="InterPro" id="IPR017582">
    <property type="entry name" value="SelU"/>
</dbReference>
<protein>
    <submittedName>
        <fullName evidence="3">tRNA 2-selenouridine(34) synthase MnmH</fullName>
    </submittedName>
</protein>
<dbReference type="Proteomes" id="UP000665043">
    <property type="component" value="Chromosome"/>
</dbReference>
<evidence type="ECO:0000259" key="2">
    <source>
        <dbReference type="PROSITE" id="PS50206"/>
    </source>
</evidence>
<dbReference type="SUPFAM" id="SSF52821">
    <property type="entry name" value="Rhodanese/Cell cycle control phosphatase"/>
    <property type="match status" value="1"/>
</dbReference>
<dbReference type="PANTHER" id="PTHR30401:SF0">
    <property type="entry name" value="TRNA 2-SELENOURIDINE SYNTHASE"/>
    <property type="match status" value="1"/>
</dbReference>
<dbReference type="PROSITE" id="PS50206">
    <property type="entry name" value="RHODANESE_3"/>
    <property type="match status" value="1"/>
</dbReference>
<dbReference type="RefSeq" id="WP_209366488.1">
    <property type="nucleotide sequence ID" value="NZ_CP046956.1"/>
</dbReference>
<dbReference type="Gene3D" id="3.40.250.10">
    <property type="entry name" value="Rhodanese-like domain"/>
    <property type="match status" value="1"/>
</dbReference>
<keyword evidence="4" id="KW-1185">Reference proteome</keyword>
<dbReference type="Gene3D" id="3.40.50.300">
    <property type="entry name" value="P-loop containing nucleotide triphosphate hydrolases"/>
    <property type="match status" value="1"/>
</dbReference>
<dbReference type="Pfam" id="PF26341">
    <property type="entry name" value="AAA_SelU"/>
    <property type="match status" value="1"/>
</dbReference>
<dbReference type="EMBL" id="CP046956">
    <property type="protein sequence ID" value="QTM97963.1"/>
    <property type="molecule type" value="Genomic_DNA"/>
</dbReference>
<evidence type="ECO:0000313" key="4">
    <source>
        <dbReference type="Proteomes" id="UP000665043"/>
    </source>
</evidence>
<feature type="domain" description="Rhodanese" evidence="2">
    <location>
        <begin position="15"/>
        <end position="131"/>
    </location>
</feature>
<sequence>MFQDISWTEIANLQQTGEHTLIDVRSPSEYAEATIPGSINIPLFDDDERAEIGTLYKQESPEAAKQRGVEVVSAKLPAFINAFQAIDNDKTVFCWRGGMRSKTAATVVDLMGIKVNRLQGGIRSYRQWVVKTLESFELAPQAIVLNGYTGAGKTIILEELAKDGYAVLDFEKMANHRGSIFGQIGLEPNKQKKFESLLLHQLLKVQQAPFVVMEAESKRIGKATLPEFMVEKKEHGTHLFIDIPIEERVKNILDDYQPWEHHEEALEAFKRIKKRIHTPVAAEIESSLRKADYGQATRLLLEYYYDPLYSYSANKHDNHTIHATSTEEAIPLVKKFLANQEVYQH</sequence>
<keyword evidence="1" id="KW-0711">Selenium</keyword>
<dbReference type="NCBIfam" id="NF008750">
    <property type="entry name" value="PRK11784.1-2"/>
    <property type="match status" value="1"/>
</dbReference>
<name>A0ABX7VR94_9BACI</name>
<dbReference type="NCBIfam" id="TIGR03167">
    <property type="entry name" value="tRNA_sel_U_synt"/>
    <property type="match status" value="1"/>
</dbReference>
<reference evidence="3 4" key="1">
    <citation type="submission" date="2019-12" db="EMBL/GenBank/DDBJ databases">
        <title>The whole genome sequencing of a strain isolated from a Mars analog, Dalangtan Playa.</title>
        <authorList>
            <person name="Huang T."/>
        </authorList>
    </citation>
    <scope>NUCLEOTIDE SEQUENCE [LARGE SCALE GENOMIC DNA]</scope>
    <source>
        <strain evidence="3 4">DP4-553-S</strain>
    </source>
</reference>
<evidence type="ECO:0000256" key="1">
    <source>
        <dbReference type="ARBA" id="ARBA00023266"/>
    </source>
</evidence>
<dbReference type="InterPro" id="IPR027417">
    <property type="entry name" value="P-loop_NTPase"/>
</dbReference>
<dbReference type="Pfam" id="PF00581">
    <property type="entry name" value="Rhodanese"/>
    <property type="match status" value="1"/>
</dbReference>
<organism evidence="3 4">
    <name type="scientific">Sediminibacillus dalangtanensis</name>
    <dbReference type="NCBI Taxonomy" id="2729421"/>
    <lineage>
        <taxon>Bacteria</taxon>
        <taxon>Bacillati</taxon>
        <taxon>Bacillota</taxon>
        <taxon>Bacilli</taxon>
        <taxon>Bacillales</taxon>
        <taxon>Bacillaceae</taxon>
        <taxon>Sediminibacillus</taxon>
    </lineage>
</organism>